<reference evidence="3" key="1">
    <citation type="submission" date="2022-06" db="EMBL/GenBank/DDBJ databases">
        <title>Complete genome sequences of two strains of the flax pathogen Septoria linicola.</title>
        <authorList>
            <person name="Lapalu N."/>
            <person name="Simon A."/>
            <person name="Demenou B."/>
            <person name="Paumier D."/>
            <person name="Guillot M.-P."/>
            <person name="Gout L."/>
            <person name="Valade R."/>
        </authorList>
    </citation>
    <scope>NUCLEOTIDE SEQUENCE</scope>
    <source>
        <strain evidence="3">SE15195</strain>
    </source>
</reference>
<dbReference type="GO" id="GO:0008270">
    <property type="term" value="F:zinc ion binding"/>
    <property type="evidence" value="ECO:0007669"/>
    <property type="project" value="InterPro"/>
</dbReference>
<sequence>MVYLGRPSRACQTCKTRRIKCDEQKPACTNCIKTGRLCPGLPNETDLIFRTENPGRKKIRKSQQHSTGTETAEHAVAVEKCTKMCGAGLSGQRTFIPALEDVATTCFFNAFITHSQHIHTNSGFMELARPMFMGTRDGSALHLAMDALSLAALSKWPGRGYLECKATRAYTQALKVARRDLKDPTRATSNAMLETILVLSLYETTTGCAGSVRSRANHIEGAAAILIARGADQIHDPETLLLFRAVRTQMLVNSIQQREPMPHFPGHNGWLVDADNLNSPATAIPDHTIRLASLVAKAKPIFSSCRTEQDIVKVEALLEEAYELMGGMAAMELSTPSEWQWRSVVNMCDAIEIEHIAEAEAWPGNPVVHPYKDLHGLLLTHSKAPEAIGGHSLIWPLYTASNIEEVPALQWQWVKGRFAAIGRHHGLKESEIIYSLNRGRTGASWSPQVKYGEYMGGQQGPCMTALATTGLPCHGKQTTTPAQRFTQHKFAKMGAATPAESPALSQEIFGPNTRGVRYASEHVSEIGKATGEIPTESDELEVDLWLDLSTRLSGPGELWPGVELSNDKDYSWTTTMTAI</sequence>
<evidence type="ECO:0000313" key="3">
    <source>
        <dbReference type="EMBL" id="USW56157.1"/>
    </source>
</evidence>
<evidence type="ECO:0000313" key="4">
    <source>
        <dbReference type="Proteomes" id="UP001056384"/>
    </source>
</evidence>
<dbReference type="SUPFAM" id="SSF57701">
    <property type="entry name" value="Zn2/Cys6 DNA-binding domain"/>
    <property type="match status" value="1"/>
</dbReference>
<gene>
    <name evidence="3" type="ORF">Slin15195_G094760</name>
</gene>
<protein>
    <submittedName>
        <fullName evidence="3">Zn(2)-C6 fungal-type DNA-binding domain, fungal transcription factor</fullName>
    </submittedName>
</protein>
<dbReference type="GO" id="GO:0003677">
    <property type="term" value="F:DNA binding"/>
    <property type="evidence" value="ECO:0007669"/>
    <property type="project" value="UniProtKB-KW"/>
</dbReference>
<dbReference type="PROSITE" id="PS00463">
    <property type="entry name" value="ZN2_CY6_FUNGAL_1"/>
    <property type="match status" value="1"/>
</dbReference>
<dbReference type="InterPro" id="IPR021858">
    <property type="entry name" value="Fun_TF"/>
</dbReference>
<dbReference type="Proteomes" id="UP001056384">
    <property type="component" value="Chromosome 8"/>
</dbReference>
<name>A0A9Q9B2E0_9PEZI</name>
<keyword evidence="1" id="KW-0539">Nucleus</keyword>
<dbReference type="InterPro" id="IPR001138">
    <property type="entry name" value="Zn2Cys6_DnaBD"/>
</dbReference>
<accession>A0A9Q9B2E0</accession>
<dbReference type="Pfam" id="PF00172">
    <property type="entry name" value="Zn_clus"/>
    <property type="match status" value="1"/>
</dbReference>
<dbReference type="CDD" id="cd00067">
    <property type="entry name" value="GAL4"/>
    <property type="match status" value="1"/>
</dbReference>
<organism evidence="3 4">
    <name type="scientific">Septoria linicola</name>
    <dbReference type="NCBI Taxonomy" id="215465"/>
    <lineage>
        <taxon>Eukaryota</taxon>
        <taxon>Fungi</taxon>
        <taxon>Dikarya</taxon>
        <taxon>Ascomycota</taxon>
        <taxon>Pezizomycotina</taxon>
        <taxon>Dothideomycetes</taxon>
        <taxon>Dothideomycetidae</taxon>
        <taxon>Mycosphaerellales</taxon>
        <taxon>Mycosphaerellaceae</taxon>
        <taxon>Septoria</taxon>
    </lineage>
</organism>
<dbReference type="PANTHER" id="PTHR38791">
    <property type="entry name" value="ZN(II)2CYS6 TRANSCRIPTION FACTOR (EUROFUNG)-RELATED-RELATED"/>
    <property type="match status" value="1"/>
</dbReference>
<dbReference type="EMBL" id="CP099425">
    <property type="protein sequence ID" value="USW56157.1"/>
    <property type="molecule type" value="Genomic_DNA"/>
</dbReference>
<feature type="domain" description="Zn(2)-C6 fungal-type" evidence="2">
    <location>
        <begin position="10"/>
        <end position="38"/>
    </location>
</feature>
<evidence type="ECO:0000256" key="1">
    <source>
        <dbReference type="ARBA" id="ARBA00023242"/>
    </source>
</evidence>
<evidence type="ECO:0000259" key="2">
    <source>
        <dbReference type="PROSITE" id="PS00463"/>
    </source>
</evidence>
<keyword evidence="3" id="KW-0238">DNA-binding</keyword>
<keyword evidence="4" id="KW-1185">Reference proteome</keyword>
<dbReference type="InterPro" id="IPR036864">
    <property type="entry name" value="Zn2-C6_fun-type_DNA-bd_sf"/>
</dbReference>
<dbReference type="GO" id="GO:0000981">
    <property type="term" value="F:DNA-binding transcription factor activity, RNA polymerase II-specific"/>
    <property type="evidence" value="ECO:0007669"/>
    <property type="project" value="InterPro"/>
</dbReference>
<dbReference type="Pfam" id="PF11951">
    <property type="entry name" value="Fungal_trans_2"/>
    <property type="match status" value="1"/>
</dbReference>
<dbReference type="PANTHER" id="PTHR38791:SF13">
    <property type="entry name" value="ZN(2)-C6 FUNGAL-TYPE DOMAIN-CONTAINING PROTEIN"/>
    <property type="match status" value="1"/>
</dbReference>
<dbReference type="SMART" id="SM00066">
    <property type="entry name" value="GAL4"/>
    <property type="match status" value="1"/>
</dbReference>
<dbReference type="InterPro" id="IPR053175">
    <property type="entry name" value="DHMBA_Reg_Transcription_Factor"/>
</dbReference>
<dbReference type="AlphaFoldDB" id="A0A9Q9B2E0"/>
<dbReference type="Gene3D" id="4.10.240.10">
    <property type="entry name" value="Zn(2)-C6 fungal-type DNA-binding domain"/>
    <property type="match status" value="1"/>
</dbReference>
<proteinExistence type="predicted"/>